<keyword evidence="3" id="KW-1185">Reference proteome</keyword>
<feature type="region of interest" description="Disordered" evidence="1">
    <location>
        <begin position="96"/>
        <end position="120"/>
    </location>
</feature>
<evidence type="ECO:0008006" key="4">
    <source>
        <dbReference type="Google" id="ProtNLM"/>
    </source>
</evidence>
<accession>A0A9P0JUG6</accession>
<dbReference type="AlphaFoldDB" id="A0A9P0JUG6"/>
<organism evidence="2 3">
    <name type="scientific">Acanthoscelides obtectus</name>
    <name type="common">Bean weevil</name>
    <name type="synonym">Bruchus obtectus</name>
    <dbReference type="NCBI Taxonomy" id="200917"/>
    <lineage>
        <taxon>Eukaryota</taxon>
        <taxon>Metazoa</taxon>
        <taxon>Ecdysozoa</taxon>
        <taxon>Arthropoda</taxon>
        <taxon>Hexapoda</taxon>
        <taxon>Insecta</taxon>
        <taxon>Pterygota</taxon>
        <taxon>Neoptera</taxon>
        <taxon>Endopterygota</taxon>
        <taxon>Coleoptera</taxon>
        <taxon>Polyphaga</taxon>
        <taxon>Cucujiformia</taxon>
        <taxon>Chrysomeloidea</taxon>
        <taxon>Chrysomelidae</taxon>
        <taxon>Bruchinae</taxon>
        <taxon>Bruchini</taxon>
        <taxon>Acanthoscelides</taxon>
    </lineage>
</organism>
<reference evidence="2" key="1">
    <citation type="submission" date="2022-03" db="EMBL/GenBank/DDBJ databases">
        <authorList>
            <person name="Sayadi A."/>
        </authorList>
    </citation>
    <scope>NUCLEOTIDE SEQUENCE</scope>
</reference>
<protein>
    <recommendedName>
        <fullName evidence="4">HTH CENPB-type domain-containing protein</fullName>
    </recommendedName>
</protein>
<comment type="caution">
    <text evidence="2">The sequence shown here is derived from an EMBL/GenBank/DDBJ whole genome shotgun (WGS) entry which is preliminary data.</text>
</comment>
<dbReference type="Proteomes" id="UP001152888">
    <property type="component" value="Unassembled WGS sequence"/>
</dbReference>
<sequence>MAFQLALRNNIPNPFSREKGVAGKKWLRRFLDRHPKLAFRKPQSISSARIKGFTPENVKIFYDKKEVSVNGFRKSGIFPFNPFIVHDHDFAIHRQHEATPPPSTENDNTPDPEQITPPHHVYIGPESIIPLPSASGAYKTVSNNKPRTGSAKLITSTPYKEDLEKSVIIV</sequence>
<evidence type="ECO:0000313" key="2">
    <source>
        <dbReference type="EMBL" id="CAH1960469.1"/>
    </source>
</evidence>
<evidence type="ECO:0000256" key="1">
    <source>
        <dbReference type="SAM" id="MobiDB-lite"/>
    </source>
</evidence>
<gene>
    <name evidence="2" type="ORF">ACAOBT_LOCUS3652</name>
</gene>
<proteinExistence type="predicted"/>
<name>A0A9P0JUG6_ACAOB</name>
<dbReference type="EMBL" id="CAKOFQ010006688">
    <property type="protein sequence ID" value="CAH1960469.1"/>
    <property type="molecule type" value="Genomic_DNA"/>
</dbReference>
<dbReference type="OrthoDB" id="8235850at2759"/>
<evidence type="ECO:0000313" key="3">
    <source>
        <dbReference type="Proteomes" id="UP001152888"/>
    </source>
</evidence>